<sequence length="170" mass="17383">MPEKIGLEAALDMRAFNKGVKKYTSSIQGMNKLTANITGKMGRAFVGVGKFVGKTMVAGIAVGATAMAGLGVGMAKLAIDAAPLQGIKAAFEGITEASGVAADEMLAALKESSAGMLTNKAAMETYNLAAMLVGETFANDLPNAMGYLTKVSAATGESMDFMMTSLVRGV</sequence>
<organism evidence="1">
    <name type="scientific">marine sediment metagenome</name>
    <dbReference type="NCBI Taxonomy" id="412755"/>
    <lineage>
        <taxon>unclassified sequences</taxon>
        <taxon>metagenomes</taxon>
        <taxon>ecological metagenomes</taxon>
    </lineage>
</organism>
<proteinExistence type="predicted"/>
<reference evidence="1" key="1">
    <citation type="journal article" date="2014" name="Front. Microbiol.">
        <title>High frequency of phylogenetically diverse reductive dehalogenase-homologous genes in deep subseafloor sedimentary metagenomes.</title>
        <authorList>
            <person name="Kawai M."/>
            <person name="Futagami T."/>
            <person name="Toyoda A."/>
            <person name="Takaki Y."/>
            <person name="Nishi S."/>
            <person name="Hori S."/>
            <person name="Arai W."/>
            <person name="Tsubouchi T."/>
            <person name="Morono Y."/>
            <person name="Uchiyama I."/>
            <person name="Ito T."/>
            <person name="Fujiyama A."/>
            <person name="Inagaki F."/>
            <person name="Takami H."/>
        </authorList>
    </citation>
    <scope>NUCLEOTIDE SEQUENCE</scope>
    <source>
        <strain evidence="1">Expedition CK06-06</strain>
    </source>
</reference>
<evidence type="ECO:0000313" key="1">
    <source>
        <dbReference type="EMBL" id="GAG36459.1"/>
    </source>
</evidence>
<name>X0WZW2_9ZZZZ</name>
<gene>
    <name evidence="1" type="ORF">S01H1_68994</name>
</gene>
<dbReference type="EMBL" id="BARS01045777">
    <property type="protein sequence ID" value="GAG36459.1"/>
    <property type="molecule type" value="Genomic_DNA"/>
</dbReference>
<evidence type="ECO:0008006" key="2">
    <source>
        <dbReference type="Google" id="ProtNLM"/>
    </source>
</evidence>
<feature type="non-terminal residue" evidence="1">
    <location>
        <position position="170"/>
    </location>
</feature>
<dbReference type="AlphaFoldDB" id="X0WZW2"/>
<accession>X0WZW2</accession>
<protein>
    <recommendedName>
        <fullName evidence="2">Phage tail tape measure protein domain-containing protein</fullName>
    </recommendedName>
</protein>
<comment type="caution">
    <text evidence="1">The sequence shown here is derived from an EMBL/GenBank/DDBJ whole genome shotgun (WGS) entry which is preliminary data.</text>
</comment>